<feature type="compositionally biased region" description="Low complexity" evidence="1">
    <location>
        <begin position="313"/>
        <end position="332"/>
    </location>
</feature>
<protein>
    <submittedName>
        <fullName evidence="2">Uncharacterized protein</fullName>
    </submittedName>
</protein>
<feature type="region of interest" description="Disordered" evidence="1">
    <location>
        <begin position="111"/>
        <end position="136"/>
    </location>
</feature>
<dbReference type="OrthoDB" id="42887at2759"/>
<dbReference type="AlphaFoldDB" id="A0A9K3KCG9"/>
<feature type="region of interest" description="Disordered" evidence="1">
    <location>
        <begin position="573"/>
        <end position="606"/>
    </location>
</feature>
<feature type="region of interest" description="Disordered" evidence="1">
    <location>
        <begin position="1"/>
        <end position="35"/>
    </location>
</feature>
<organism evidence="2 3">
    <name type="scientific">Nitzschia inconspicua</name>
    <dbReference type="NCBI Taxonomy" id="303405"/>
    <lineage>
        <taxon>Eukaryota</taxon>
        <taxon>Sar</taxon>
        <taxon>Stramenopiles</taxon>
        <taxon>Ochrophyta</taxon>
        <taxon>Bacillariophyta</taxon>
        <taxon>Bacillariophyceae</taxon>
        <taxon>Bacillariophycidae</taxon>
        <taxon>Bacillariales</taxon>
        <taxon>Bacillariaceae</taxon>
        <taxon>Nitzschia</taxon>
    </lineage>
</organism>
<reference evidence="2" key="1">
    <citation type="journal article" date="2021" name="Sci. Rep.">
        <title>Diploid genomic architecture of Nitzschia inconspicua, an elite biomass production diatom.</title>
        <authorList>
            <person name="Oliver A."/>
            <person name="Podell S."/>
            <person name="Pinowska A."/>
            <person name="Traller J.C."/>
            <person name="Smith S.R."/>
            <person name="McClure R."/>
            <person name="Beliaev A."/>
            <person name="Bohutskyi P."/>
            <person name="Hill E.A."/>
            <person name="Rabines A."/>
            <person name="Zheng H."/>
            <person name="Allen L.Z."/>
            <person name="Kuo A."/>
            <person name="Grigoriev I.V."/>
            <person name="Allen A.E."/>
            <person name="Hazlebeck D."/>
            <person name="Allen E.E."/>
        </authorList>
    </citation>
    <scope>NUCLEOTIDE SEQUENCE</scope>
    <source>
        <strain evidence="2">Hildebrandi</strain>
    </source>
</reference>
<accession>A0A9K3KCG9</accession>
<comment type="caution">
    <text evidence="2">The sequence shown here is derived from an EMBL/GenBank/DDBJ whole genome shotgun (WGS) entry which is preliminary data.</text>
</comment>
<proteinExistence type="predicted"/>
<sequence length="620" mass="69526">MKRVKRYNSGGGGGGGGDDDDGCTSSRQSSSSPSPFTLEQLLFLPCCWLLIGWTTMCYHCDGVCAFSPHRTTSTTTTTSTFRSLLHNNNNNKKKNRKNNHHDNTLLLLVSSSSSTSSSTSSTALQMTTDNNSNNTNDLKRKIRWSMDQEERLWKDHWGWTSTRYGRPPCSVTALDVVEDAFRAIAGTLYDQQHPDPAILFPSVVNISLFSYRPQRSTSRAGRIGIEIDGTEHLFDDLFKSHKNASRAQRRFSLLLALKLATGESWDEFEDEEDNTTTATTTASTTDDDDTDDNNNENETQNHHEKDNINKDQSSSSTTTTTPPTTTTTTTPTFRPVVLSFNTLKEALLARGEMQYLQSTMTLDHPEVWDWIVIQSISDGFSSVLHRKKERKKHTSINNAKVDPKKGILVLCSPADYSREYEPPGPSPTTITDLQRTVAIALLHDTPVVVLSPRFSYEEEVLPGGFSGTIHQQHSYQQAGYYGGMEPPRGMSPWILRDFLPPSYCWIGNALRSGGSSSCNNDDDHVVDTDVVWNNNGFMMTSPPAPRVVMTNSVMERDHPWHMFAVQETWKYQNRHPRHHHHRHDYPRQESQAQYLGSTQSTAGRPTRALVAKILSPESAS</sequence>
<feature type="compositionally biased region" description="Acidic residues" evidence="1">
    <location>
        <begin position="285"/>
        <end position="295"/>
    </location>
</feature>
<gene>
    <name evidence="2" type="ORF">IV203_024364</name>
</gene>
<keyword evidence="3" id="KW-1185">Reference proteome</keyword>
<feature type="compositionally biased region" description="Low complexity" evidence="1">
    <location>
        <begin position="275"/>
        <end position="284"/>
    </location>
</feature>
<evidence type="ECO:0000313" key="3">
    <source>
        <dbReference type="Proteomes" id="UP000693970"/>
    </source>
</evidence>
<dbReference type="Proteomes" id="UP000693970">
    <property type="component" value="Unassembled WGS sequence"/>
</dbReference>
<feature type="compositionally biased region" description="Basic residues" evidence="1">
    <location>
        <begin position="573"/>
        <end position="584"/>
    </location>
</feature>
<reference evidence="2" key="2">
    <citation type="submission" date="2021-04" db="EMBL/GenBank/DDBJ databases">
        <authorList>
            <person name="Podell S."/>
        </authorList>
    </citation>
    <scope>NUCLEOTIDE SEQUENCE</scope>
    <source>
        <strain evidence="2">Hildebrandi</strain>
    </source>
</reference>
<name>A0A9K3KCG9_9STRA</name>
<feature type="compositionally biased region" description="Low complexity" evidence="1">
    <location>
        <begin position="25"/>
        <end position="35"/>
    </location>
</feature>
<feature type="compositionally biased region" description="Polar residues" evidence="1">
    <location>
        <begin position="588"/>
        <end position="603"/>
    </location>
</feature>
<dbReference type="EMBL" id="JAGRRH010000027">
    <property type="protein sequence ID" value="KAG7340821.1"/>
    <property type="molecule type" value="Genomic_DNA"/>
</dbReference>
<evidence type="ECO:0000313" key="2">
    <source>
        <dbReference type="EMBL" id="KAG7340821.1"/>
    </source>
</evidence>
<evidence type="ECO:0000256" key="1">
    <source>
        <dbReference type="SAM" id="MobiDB-lite"/>
    </source>
</evidence>
<feature type="region of interest" description="Disordered" evidence="1">
    <location>
        <begin position="266"/>
        <end position="332"/>
    </location>
</feature>
<feature type="compositionally biased region" description="Basic and acidic residues" evidence="1">
    <location>
        <begin position="299"/>
        <end position="309"/>
    </location>
</feature>